<dbReference type="InterPro" id="IPR010621">
    <property type="entry name" value="DUF1214"/>
</dbReference>
<dbReference type="EMBL" id="CADIJO010000003">
    <property type="protein sequence ID" value="CAB3671244.1"/>
    <property type="molecule type" value="Genomic_DNA"/>
</dbReference>
<proteinExistence type="predicted"/>
<dbReference type="AlphaFoldDB" id="A0A6S6ZAW3"/>
<dbReference type="InterPro" id="IPR037050">
    <property type="entry name" value="DUF1254_sf"/>
</dbReference>
<dbReference type="Gene3D" id="2.60.120.600">
    <property type="entry name" value="Domain of unknown function DUF1214, C-terminal domain"/>
    <property type="match status" value="1"/>
</dbReference>
<gene>
    <name evidence="4" type="ORF">LMG3458_01105</name>
</gene>
<dbReference type="SUPFAM" id="SSF160935">
    <property type="entry name" value="VPA0735-like"/>
    <property type="match status" value="1"/>
</dbReference>
<dbReference type="InterPro" id="IPR037049">
    <property type="entry name" value="DUF1214_C_sf"/>
</dbReference>
<dbReference type="RefSeq" id="WP_175191724.1">
    <property type="nucleotide sequence ID" value="NZ_CADIJO010000003.1"/>
</dbReference>
<evidence type="ECO:0000313" key="4">
    <source>
        <dbReference type="EMBL" id="CAB3671244.1"/>
    </source>
</evidence>
<dbReference type="PANTHER" id="PTHR36509:SF2">
    <property type="entry name" value="BLL3101 PROTEIN"/>
    <property type="match status" value="1"/>
</dbReference>
<evidence type="ECO:0000313" key="5">
    <source>
        <dbReference type="Proteomes" id="UP000494111"/>
    </source>
</evidence>
<feature type="domain" description="DUF1214" evidence="2">
    <location>
        <begin position="357"/>
        <end position="467"/>
    </location>
</feature>
<evidence type="ECO:0008006" key="6">
    <source>
        <dbReference type="Google" id="ProtNLM"/>
    </source>
</evidence>
<sequence>MRDRLVGTALFFTLRSMAGVALVAALAGCSFTSPDAATGSQFVGIDGVSAPEARRIAKEAYVYGYPMVASYQALYATNIDSASPQYRGPFNTLDHVARVYTPEDAGIAAPNLDVATSSAVLDLRAEPVVVSVPPMDSQRYFALQLTDLYGQNFAYIGSRATGNGGGHFLIAGPRWKGTAPKHVAKVLVAETELVTLSGRTLLYSASDLANVKRIQAGYKIQPLSAFLKKAAPPAPALVAWIAPEAPAQMRSSLEFYNQLAFLLQFAPVEHSEKTLRRRLDSLRIRPGEPVVTDRMNPRLRKMMQEGMHDGQNDIDKRRVALAGKTDTLFADRRTFKNDYLARATGAQVDLGGSSREEALAPAIDQDSAGQPLDGARAYTLRFAPKSLPPVNAYWSVTLYQLPGQTLVANAAKRYTINAATLSSLKRDRDGGVTLTLQPTSPGKGQEANWLPTPPGPFMVAMRYYWPKPALLDGSWQTPSLQRVAQ</sequence>
<dbReference type="InterPro" id="IPR010679">
    <property type="entry name" value="DUF1254"/>
</dbReference>
<evidence type="ECO:0000259" key="3">
    <source>
        <dbReference type="Pfam" id="PF06863"/>
    </source>
</evidence>
<dbReference type="Gene3D" id="2.60.40.1610">
    <property type="entry name" value="Domain of unknown function DUF1254"/>
    <property type="match status" value="1"/>
</dbReference>
<dbReference type="PANTHER" id="PTHR36509">
    <property type="entry name" value="BLL3101 PROTEIN"/>
    <property type="match status" value="1"/>
</dbReference>
<dbReference type="Pfam" id="PF06863">
    <property type="entry name" value="DUF1254"/>
    <property type="match status" value="1"/>
</dbReference>
<evidence type="ECO:0000259" key="2">
    <source>
        <dbReference type="Pfam" id="PF06742"/>
    </source>
</evidence>
<reference evidence="4 5" key="1">
    <citation type="submission" date="2020-04" db="EMBL/GenBank/DDBJ databases">
        <authorList>
            <person name="De Canck E."/>
        </authorList>
    </citation>
    <scope>NUCLEOTIDE SEQUENCE [LARGE SCALE GENOMIC DNA]</scope>
    <source>
        <strain evidence="4 5">LMG 3458</strain>
    </source>
</reference>
<organism evidence="4 5">
    <name type="scientific">Achromobacter deleyi</name>
    <dbReference type="NCBI Taxonomy" id="1353891"/>
    <lineage>
        <taxon>Bacteria</taxon>
        <taxon>Pseudomonadati</taxon>
        <taxon>Pseudomonadota</taxon>
        <taxon>Betaproteobacteria</taxon>
        <taxon>Burkholderiales</taxon>
        <taxon>Alcaligenaceae</taxon>
        <taxon>Achromobacter</taxon>
    </lineage>
</organism>
<dbReference type="Proteomes" id="UP000494111">
    <property type="component" value="Unassembled WGS sequence"/>
</dbReference>
<dbReference type="Pfam" id="PF06742">
    <property type="entry name" value="DUF1214"/>
    <property type="match status" value="1"/>
</dbReference>
<keyword evidence="1" id="KW-0732">Signal</keyword>
<feature type="signal peptide" evidence="1">
    <location>
        <begin position="1"/>
        <end position="18"/>
    </location>
</feature>
<dbReference type="PROSITE" id="PS51257">
    <property type="entry name" value="PROKAR_LIPOPROTEIN"/>
    <property type="match status" value="1"/>
</dbReference>
<name>A0A6S6ZAW3_9BURK</name>
<feature type="chain" id="PRO_5028810327" description="Cell envelope protein" evidence="1">
    <location>
        <begin position="19"/>
        <end position="485"/>
    </location>
</feature>
<feature type="domain" description="DUF1254" evidence="3">
    <location>
        <begin position="90"/>
        <end position="222"/>
    </location>
</feature>
<accession>A0A6S6ZAW3</accession>
<evidence type="ECO:0000256" key="1">
    <source>
        <dbReference type="SAM" id="SignalP"/>
    </source>
</evidence>
<protein>
    <recommendedName>
        <fullName evidence="6">Cell envelope protein</fullName>
    </recommendedName>
</protein>